<dbReference type="RefSeq" id="XP_028272661.1">
    <property type="nucleotide sequence ID" value="XM_028416860.1"/>
</dbReference>
<evidence type="ECO:0000313" key="15">
    <source>
        <dbReference type="Proteomes" id="UP000515145"/>
    </source>
</evidence>
<dbReference type="InterPro" id="IPR050174">
    <property type="entry name" value="Protocadherin/Cadherin-CA"/>
</dbReference>
<gene>
    <name evidence="16" type="primary">LOC114442969</name>
</gene>
<dbReference type="PROSITE" id="PS00232">
    <property type="entry name" value="CADHERIN_1"/>
    <property type="match status" value="3"/>
</dbReference>
<sequence>MSTRRTHIPAGIYVAFIVLDCCWELGSGQLAYSVSEEVNPGTSVGNLAKDLNLNVHDIESRMFQIVSGSKRKYFDVNLKTGVLYVNERIDREELCAKATKCTVNLEAVINNPLKLYRLEINVVDINDNAPYFPESLQSLNIAESTVPGGKFGFIGASDLDVGKNGVSTYMLGPNDYFSLDVSKGVDSVSAELVLQKALDREKQPTVKLTLTAVDGGNPPKSGTSQIVINVLDNNDNAPVFTKSLYKSRISENFVVGNTIIILNATDADDGINAEIEYSLRSKGQDEILDLFQIDPTTGAITVKGKIDYEENSAFEIHAQASDKGQPPMSAHCKVLVEVIDLNDNAPEVTVTSLLNIVKEDAEVGTAIALVSVLDKDGGKNGAVKALIANDTPFKLETNYKNYYSLIVNGPLDRENMAQYNVTILATDEGTPPLSSTNIVHIHVSDINDNPPRFAEHFLNVYVKENSPVGAVIKTVTASDADIDKNSHVSYSFLQSNTESLPLSTMININSETGDLTSLQSFNFEEFKKFQFKVQATDSGVPPLSSNVTVNVFILDENDNSPTILAPYSEHGSVNSESIPYSAEAGYFVAKIRAVDADSGYNALLSYHLSELKGNNLFRIGTSTGEIRTKRRMSDNDLKTHPLVVLVSDNGEPSLSATVSIEVVVVENSADIQTQFRHVPVKEDSFSDLNLYLLIAIVSVSVIFLLSLISLIAVRCHRTDSSFSRYSAPMITTHPDGSWSYSKSTQQYDVCFSSDTLKSDVVVFPAPFPHVDAELISINGGDTFTRTQTLPNKEKVRRNRLHCTCFSHLAVN</sequence>
<dbReference type="InterPro" id="IPR015919">
    <property type="entry name" value="Cadherin-like_sf"/>
</dbReference>
<keyword evidence="9 12" id="KW-0472">Membrane</keyword>
<name>A0A6P7J8T6_9TELE</name>
<keyword evidence="8 12" id="KW-1133">Transmembrane helix</keyword>
<dbReference type="FunCoup" id="A0A6P7J8T6">
    <property type="interactions" value="3"/>
</dbReference>
<keyword evidence="15" id="KW-1185">Reference proteome</keyword>
<dbReference type="AlphaFoldDB" id="A0A6P7J8T6"/>
<evidence type="ECO:0000256" key="13">
    <source>
        <dbReference type="SAM" id="SignalP"/>
    </source>
</evidence>
<proteinExistence type="predicted"/>
<keyword evidence="10" id="KW-0325">Glycoprotein</keyword>
<keyword evidence="5" id="KW-0677">Repeat</keyword>
<dbReference type="InterPro" id="IPR032455">
    <property type="entry name" value="Cadherin_C"/>
</dbReference>
<dbReference type="Proteomes" id="UP000515145">
    <property type="component" value="Chromosome 10"/>
</dbReference>
<evidence type="ECO:0000256" key="6">
    <source>
        <dbReference type="ARBA" id="ARBA00022837"/>
    </source>
</evidence>
<dbReference type="FunFam" id="2.60.40.60:FF:000002">
    <property type="entry name" value="Protocadherin alpha 2"/>
    <property type="match status" value="1"/>
</dbReference>
<accession>A0A6P7J8T6</accession>
<dbReference type="FunFam" id="2.60.40.60:FF:000001">
    <property type="entry name" value="Protocadherin alpha 2"/>
    <property type="match status" value="1"/>
</dbReference>
<dbReference type="Pfam" id="PF16492">
    <property type="entry name" value="Cadherin_C_2"/>
    <property type="match status" value="1"/>
</dbReference>
<dbReference type="GO" id="GO:0009653">
    <property type="term" value="P:anatomical structure morphogenesis"/>
    <property type="evidence" value="ECO:0007669"/>
    <property type="project" value="UniProtKB-ARBA"/>
</dbReference>
<feature type="domain" description="Cadherin" evidence="14">
    <location>
        <begin position="133"/>
        <end position="240"/>
    </location>
</feature>
<keyword evidence="6 11" id="KW-0106">Calcium</keyword>
<protein>
    <submittedName>
        <fullName evidence="16">Protocadherin alpha-3-like</fullName>
    </submittedName>
</protein>
<dbReference type="GeneID" id="114442969"/>
<dbReference type="SMART" id="SM00112">
    <property type="entry name" value="CA"/>
    <property type="match status" value="6"/>
</dbReference>
<dbReference type="InterPro" id="IPR020894">
    <property type="entry name" value="Cadherin_CS"/>
</dbReference>
<keyword evidence="3 12" id="KW-0812">Transmembrane</keyword>
<feature type="domain" description="Cadherin" evidence="14">
    <location>
        <begin position="454"/>
        <end position="563"/>
    </location>
</feature>
<evidence type="ECO:0000256" key="7">
    <source>
        <dbReference type="ARBA" id="ARBA00022889"/>
    </source>
</evidence>
<evidence type="ECO:0000256" key="8">
    <source>
        <dbReference type="ARBA" id="ARBA00022989"/>
    </source>
</evidence>
<evidence type="ECO:0000256" key="2">
    <source>
        <dbReference type="ARBA" id="ARBA00022475"/>
    </source>
</evidence>
<evidence type="ECO:0000256" key="1">
    <source>
        <dbReference type="ARBA" id="ARBA00004251"/>
    </source>
</evidence>
<dbReference type="FunFam" id="2.60.40.60:FF:000307">
    <property type="entry name" value="Zgc:123181"/>
    <property type="match status" value="1"/>
</dbReference>
<dbReference type="PANTHER" id="PTHR24028:SF287">
    <property type="entry name" value="CADHERIN-RELATED NEURONAL RECEPTOR VARIABLE 1-RELATED"/>
    <property type="match status" value="1"/>
</dbReference>
<dbReference type="PROSITE" id="PS50268">
    <property type="entry name" value="CADHERIN_2"/>
    <property type="match status" value="6"/>
</dbReference>
<feature type="domain" description="Cadherin" evidence="14">
    <location>
        <begin position="241"/>
        <end position="348"/>
    </location>
</feature>
<feature type="domain" description="Cadherin" evidence="14">
    <location>
        <begin position="357"/>
        <end position="453"/>
    </location>
</feature>
<dbReference type="Gene3D" id="2.60.40.60">
    <property type="entry name" value="Cadherins"/>
    <property type="match status" value="6"/>
</dbReference>
<keyword evidence="4 13" id="KW-0732">Signal</keyword>
<feature type="domain" description="Cadherin" evidence="14">
    <location>
        <begin position="33"/>
        <end position="132"/>
    </location>
</feature>
<dbReference type="GO" id="GO:0005509">
    <property type="term" value="F:calcium ion binding"/>
    <property type="evidence" value="ECO:0007669"/>
    <property type="project" value="UniProtKB-UniRule"/>
</dbReference>
<dbReference type="FunFam" id="2.60.40.60:FF:000129">
    <property type="entry name" value="protocadherin alpha-C2 isoform X1"/>
    <property type="match status" value="1"/>
</dbReference>
<keyword evidence="2" id="KW-1003">Cell membrane</keyword>
<dbReference type="Pfam" id="PF00028">
    <property type="entry name" value="Cadherin"/>
    <property type="match status" value="5"/>
</dbReference>
<dbReference type="PRINTS" id="PR00205">
    <property type="entry name" value="CADHERIN"/>
</dbReference>
<evidence type="ECO:0000256" key="5">
    <source>
        <dbReference type="ARBA" id="ARBA00022737"/>
    </source>
</evidence>
<feature type="transmembrane region" description="Helical" evidence="12">
    <location>
        <begin position="690"/>
        <end position="713"/>
    </location>
</feature>
<dbReference type="PANTHER" id="PTHR24028">
    <property type="entry name" value="CADHERIN-87A"/>
    <property type="match status" value="1"/>
</dbReference>
<dbReference type="FunFam" id="2.60.40.60:FF:000007">
    <property type="entry name" value="Protocadherin alpha 2"/>
    <property type="match status" value="1"/>
</dbReference>
<dbReference type="InterPro" id="IPR013164">
    <property type="entry name" value="Cadherin_N"/>
</dbReference>
<dbReference type="InterPro" id="IPR002126">
    <property type="entry name" value="Cadherin-like_dom"/>
</dbReference>
<dbReference type="FunFam" id="2.60.40.60:FF:000004">
    <property type="entry name" value="Protocadherin 1 gamma 2"/>
    <property type="match status" value="1"/>
</dbReference>
<dbReference type="GO" id="GO:0007156">
    <property type="term" value="P:homophilic cell adhesion via plasma membrane adhesion molecules"/>
    <property type="evidence" value="ECO:0007669"/>
    <property type="project" value="InterPro"/>
</dbReference>
<evidence type="ECO:0000256" key="12">
    <source>
        <dbReference type="SAM" id="Phobius"/>
    </source>
</evidence>
<dbReference type="InParanoid" id="A0A6P7J8T6"/>
<keyword evidence="7" id="KW-0130">Cell adhesion</keyword>
<evidence type="ECO:0000313" key="16">
    <source>
        <dbReference type="RefSeq" id="XP_028272661.1"/>
    </source>
</evidence>
<comment type="subcellular location">
    <subcellularLocation>
        <location evidence="1">Cell membrane</location>
        <topology evidence="1">Single-pass type I membrane protein</topology>
    </subcellularLocation>
</comment>
<dbReference type="SUPFAM" id="SSF49313">
    <property type="entry name" value="Cadherin-like"/>
    <property type="match status" value="6"/>
</dbReference>
<organism evidence="15 16">
    <name type="scientific">Parambassis ranga</name>
    <name type="common">Indian glassy fish</name>
    <dbReference type="NCBI Taxonomy" id="210632"/>
    <lineage>
        <taxon>Eukaryota</taxon>
        <taxon>Metazoa</taxon>
        <taxon>Chordata</taxon>
        <taxon>Craniata</taxon>
        <taxon>Vertebrata</taxon>
        <taxon>Euteleostomi</taxon>
        <taxon>Actinopterygii</taxon>
        <taxon>Neopterygii</taxon>
        <taxon>Teleostei</taxon>
        <taxon>Neoteleostei</taxon>
        <taxon>Acanthomorphata</taxon>
        <taxon>Ovalentaria</taxon>
        <taxon>Ambassidae</taxon>
        <taxon>Parambassis</taxon>
    </lineage>
</organism>
<evidence type="ECO:0000259" key="14">
    <source>
        <dbReference type="PROSITE" id="PS50268"/>
    </source>
</evidence>
<evidence type="ECO:0000256" key="10">
    <source>
        <dbReference type="ARBA" id="ARBA00023180"/>
    </source>
</evidence>
<dbReference type="GO" id="GO:0005886">
    <property type="term" value="C:plasma membrane"/>
    <property type="evidence" value="ECO:0007669"/>
    <property type="project" value="UniProtKB-SubCell"/>
</dbReference>
<evidence type="ECO:0000256" key="9">
    <source>
        <dbReference type="ARBA" id="ARBA00023136"/>
    </source>
</evidence>
<evidence type="ECO:0000256" key="4">
    <source>
        <dbReference type="ARBA" id="ARBA00022729"/>
    </source>
</evidence>
<reference evidence="16" key="1">
    <citation type="submission" date="2025-08" db="UniProtKB">
        <authorList>
            <consortium name="RefSeq"/>
        </authorList>
    </citation>
    <scope>IDENTIFICATION</scope>
</reference>
<dbReference type="Pfam" id="PF08266">
    <property type="entry name" value="Cadherin_2"/>
    <property type="match status" value="1"/>
</dbReference>
<feature type="domain" description="Cadherin" evidence="14">
    <location>
        <begin position="577"/>
        <end position="675"/>
    </location>
</feature>
<dbReference type="CDD" id="cd11304">
    <property type="entry name" value="Cadherin_repeat"/>
    <property type="match status" value="6"/>
</dbReference>
<feature type="chain" id="PRO_5027634841" evidence="13">
    <location>
        <begin position="29"/>
        <end position="811"/>
    </location>
</feature>
<evidence type="ECO:0000256" key="11">
    <source>
        <dbReference type="PROSITE-ProRule" id="PRU00043"/>
    </source>
</evidence>
<evidence type="ECO:0000256" key="3">
    <source>
        <dbReference type="ARBA" id="ARBA00022692"/>
    </source>
</evidence>
<feature type="signal peptide" evidence="13">
    <location>
        <begin position="1"/>
        <end position="28"/>
    </location>
</feature>